<keyword evidence="4" id="KW-0118">Viral capsid assembly</keyword>
<dbReference type="InterPro" id="IPR006433">
    <property type="entry name" value="Prohead_protease"/>
</dbReference>
<keyword evidence="3" id="KW-0378">Hydrolase</keyword>
<evidence type="ECO:0000256" key="4">
    <source>
        <dbReference type="ARBA" id="ARBA00022950"/>
    </source>
</evidence>
<dbReference type="GO" id="GO:0046797">
    <property type="term" value="P:viral procapsid maturation"/>
    <property type="evidence" value="ECO:0007669"/>
    <property type="project" value="UniProtKB-KW"/>
</dbReference>
<proteinExistence type="predicted"/>
<reference evidence="7" key="1">
    <citation type="journal article" date="2021" name="Proc. Natl. Acad. Sci. U.S.A.">
        <title>A Catalog of Tens of Thousands of Viruses from Human Metagenomes Reveals Hidden Associations with Chronic Diseases.</title>
        <authorList>
            <person name="Tisza M.J."/>
            <person name="Buck C.B."/>
        </authorList>
    </citation>
    <scope>NUCLEOTIDE SEQUENCE</scope>
    <source>
        <strain evidence="7">Ct0qt9</strain>
    </source>
</reference>
<evidence type="ECO:0000256" key="3">
    <source>
        <dbReference type="ARBA" id="ARBA00022801"/>
    </source>
</evidence>
<dbReference type="NCBIfam" id="TIGR01543">
    <property type="entry name" value="proheadase_HK97"/>
    <property type="match status" value="1"/>
</dbReference>
<dbReference type="Pfam" id="PF04586">
    <property type="entry name" value="Peptidase_S78"/>
    <property type="match status" value="1"/>
</dbReference>
<name>A0A8S5P0T0_9CAUD</name>
<protein>
    <submittedName>
        <fullName evidence="7">Prohead serine protease</fullName>
    </submittedName>
</protein>
<feature type="domain" description="Prohead serine protease" evidence="6">
    <location>
        <begin position="13"/>
        <end position="160"/>
    </location>
</feature>
<accession>A0A8S5P0T0</accession>
<dbReference type="InterPro" id="IPR054613">
    <property type="entry name" value="Peptidase_S78_dom"/>
</dbReference>
<evidence type="ECO:0000256" key="2">
    <source>
        <dbReference type="ARBA" id="ARBA00022670"/>
    </source>
</evidence>
<keyword evidence="5" id="KW-1273">Viral capsid maturation</keyword>
<dbReference type="GO" id="GO:0008233">
    <property type="term" value="F:peptidase activity"/>
    <property type="evidence" value="ECO:0007669"/>
    <property type="project" value="UniProtKB-KW"/>
</dbReference>
<keyword evidence="2 7" id="KW-0645">Protease</keyword>
<dbReference type="SUPFAM" id="SSF50789">
    <property type="entry name" value="Herpes virus serine proteinase, assemblin"/>
    <property type="match status" value="1"/>
</dbReference>
<keyword evidence="1" id="KW-1188">Viral release from host cell</keyword>
<evidence type="ECO:0000259" key="6">
    <source>
        <dbReference type="Pfam" id="PF04586"/>
    </source>
</evidence>
<dbReference type="GO" id="GO:0006508">
    <property type="term" value="P:proteolysis"/>
    <property type="evidence" value="ECO:0007669"/>
    <property type="project" value="UniProtKB-KW"/>
</dbReference>
<evidence type="ECO:0000256" key="1">
    <source>
        <dbReference type="ARBA" id="ARBA00022612"/>
    </source>
</evidence>
<organism evidence="7">
    <name type="scientific">Siphoviridae sp. ct0qt9</name>
    <dbReference type="NCBI Taxonomy" id="2825298"/>
    <lineage>
        <taxon>Viruses</taxon>
        <taxon>Duplodnaviria</taxon>
        <taxon>Heunggongvirae</taxon>
        <taxon>Uroviricota</taxon>
        <taxon>Caudoviricetes</taxon>
    </lineage>
</organism>
<evidence type="ECO:0000256" key="5">
    <source>
        <dbReference type="ARBA" id="ARBA00023045"/>
    </source>
</evidence>
<evidence type="ECO:0000313" key="7">
    <source>
        <dbReference type="EMBL" id="DAE00067.1"/>
    </source>
</evidence>
<sequence>MSIKVKDLLFKTEAVKEDGFFSGYCNVFDVPDSYDEVVRKGAFAQSIQGWNAQNKMPPVLWNHDRNQPIGVWTLLKEDEHGLYGEGRLLVNDVARAKEIHALLLAGAIDGLSIGYRLNKWAYNEVDDVLELLEIDLKEISIVTFPANEESRVEVVKSALAKGSLPTLPEFEKALRDLGFSKAQATVVAGHGLRKLIQGEPENNEISNALTILKSINEGN</sequence>
<dbReference type="EMBL" id="BK015298">
    <property type="protein sequence ID" value="DAE00067.1"/>
    <property type="molecule type" value="Genomic_DNA"/>
</dbReference>